<evidence type="ECO:0000313" key="2">
    <source>
        <dbReference type="RefSeq" id="XP_075077422.1"/>
    </source>
</evidence>
<name>A0AC58RXI3_TOBAC</name>
<proteinExistence type="predicted"/>
<protein>
    <submittedName>
        <fullName evidence="2">Protein NLP1-like</fullName>
    </submittedName>
</protein>
<sequence length="366" mass="41770">MATVDADDASKHISTSYFLKYFWAPIITQGKCFLAVKDQPFGLSGLRIENTVKSTSKGVSRNGVLEFRPYVKFYTKNEYPLRDFAQDCGIGGYLALPILEPLGYNCVSVLEFVSICDGSYYLSDKIKQVSEKLKIYEFTEKHPGVQTLKSIDLSPASWMAVVWYPIYHVPMKGVIQNISTHFLTYHTLSASCQVQFWAPIITQGKCFLAFKDQPFGISDLRIENTVKITSKGYLLYASLPVFLQEPVFTARTREYKYSVDIGPLGKVFRNGVLEFCPYVKFYTKNEYPLRDFAQDCGIGGYLALPILEPLGYNCVSVLEFVSICDGSYYLSDKIKQVSEKLKFEKNWVWLLCYFKMKKVQNKSDKV</sequence>
<gene>
    <name evidence="2" type="primary">LOC142164134</name>
</gene>
<dbReference type="Proteomes" id="UP000790787">
    <property type="component" value="Chromosome 9"/>
</dbReference>
<evidence type="ECO:0000313" key="1">
    <source>
        <dbReference type="Proteomes" id="UP000790787"/>
    </source>
</evidence>
<dbReference type="RefSeq" id="XP_075077422.1">
    <property type="nucleotide sequence ID" value="XM_075221321.1"/>
</dbReference>
<reference evidence="1" key="1">
    <citation type="journal article" date="2014" name="Nat. Commun.">
        <title>The tobacco genome sequence and its comparison with those of tomato and potato.</title>
        <authorList>
            <person name="Sierro N."/>
            <person name="Battey J.N."/>
            <person name="Ouadi S."/>
            <person name="Bakaher N."/>
            <person name="Bovet L."/>
            <person name="Willig A."/>
            <person name="Goepfert S."/>
            <person name="Peitsch M.C."/>
            <person name="Ivanov N.V."/>
        </authorList>
    </citation>
    <scope>NUCLEOTIDE SEQUENCE [LARGE SCALE GENOMIC DNA]</scope>
</reference>
<organism evidence="1 2">
    <name type="scientific">Nicotiana tabacum</name>
    <name type="common">Common tobacco</name>
    <dbReference type="NCBI Taxonomy" id="4097"/>
    <lineage>
        <taxon>Eukaryota</taxon>
        <taxon>Viridiplantae</taxon>
        <taxon>Streptophyta</taxon>
        <taxon>Embryophyta</taxon>
        <taxon>Tracheophyta</taxon>
        <taxon>Spermatophyta</taxon>
        <taxon>Magnoliopsida</taxon>
        <taxon>eudicotyledons</taxon>
        <taxon>Gunneridae</taxon>
        <taxon>Pentapetalae</taxon>
        <taxon>asterids</taxon>
        <taxon>lamiids</taxon>
        <taxon>Solanales</taxon>
        <taxon>Solanaceae</taxon>
        <taxon>Nicotianoideae</taxon>
        <taxon>Nicotianeae</taxon>
        <taxon>Nicotiana</taxon>
    </lineage>
</organism>
<keyword evidence="1" id="KW-1185">Reference proteome</keyword>
<reference evidence="2" key="2">
    <citation type="submission" date="2025-08" db="UniProtKB">
        <authorList>
            <consortium name="RefSeq"/>
        </authorList>
    </citation>
    <scope>IDENTIFICATION</scope>
    <source>
        <tissue evidence="2">Leaf</tissue>
    </source>
</reference>
<accession>A0AC58RXI3</accession>